<dbReference type="HAMAP" id="MF_00187">
    <property type="entry name" value="FdhD"/>
    <property type="match status" value="1"/>
</dbReference>
<accession>A0ABW5DMU5</accession>
<comment type="subcellular location">
    <subcellularLocation>
        <location evidence="3">Cytoplasm</location>
    </subcellularLocation>
</comment>
<dbReference type="Gene3D" id="3.40.140.10">
    <property type="entry name" value="Cytidine Deaminase, domain 2"/>
    <property type="match status" value="1"/>
</dbReference>
<sequence>MSQLPPPSVRQTRLGYRGEELVSGERAIPEETPVALTYDGTTYAVMMATPADLADFAIGFTLTEGICASAGEIEGPEIVSSDAGIEVRMWIPPERGEAVVARRRALTGPVGCGLCGIDSLAAAKTPLPHVTADPGVTLAMISDAVAALPAAQPLSLETRAVHAAGFWTPGAGLVAVREDVGRHNALDKLAGALAGKGVDPASGVLLLTSRVSVELIQKAARIGVGVLAAISAPTALAVREAEAANITLIAVARADGFEIFTHPERLASGPTTRTATR</sequence>
<dbReference type="InterPro" id="IPR016193">
    <property type="entry name" value="Cytidine_deaminase-like"/>
</dbReference>
<dbReference type="Pfam" id="PF02634">
    <property type="entry name" value="FdhD-NarQ"/>
    <property type="match status" value="1"/>
</dbReference>
<proteinExistence type="inferred from homology"/>
<keyword evidence="1 3" id="KW-0963">Cytoplasm</keyword>
<comment type="function">
    <text evidence="3">Required for formate dehydrogenase (FDH) activity. Acts as a sulfur carrier protein that transfers sulfur from IscS to the molybdenum cofactor prior to its insertion into FDH.</text>
</comment>
<evidence type="ECO:0000313" key="4">
    <source>
        <dbReference type="EMBL" id="MFD2262249.1"/>
    </source>
</evidence>
<dbReference type="SUPFAM" id="SSF53927">
    <property type="entry name" value="Cytidine deaminase-like"/>
    <property type="match status" value="1"/>
</dbReference>
<gene>
    <name evidence="3 4" type="primary">fdhD</name>
    <name evidence="4" type="ORF">ACFSM5_05070</name>
</gene>
<dbReference type="PIRSF" id="PIRSF015626">
    <property type="entry name" value="FdhD"/>
    <property type="match status" value="1"/>
</dbReference>
<organism evidence="4 5">
    <name type="scientific">Lacibacterium aquatile</name>
    <dbReference type="NCBI Taxonomy" id="1168082"/>
    <lineage>
        <taxon>Bacteria</taxon>
        <taxon>Pseudomonadati</taxon>
        <taxon>Pseudomonadota</taxon>
        <taxon>Alphaproteobacteria</taxon>
        <taxon>Rhodospirillales</taxon>
        <taxon>Rhodospirillaceae</taxon>
    </lineage>
</organism>
<evidence type="ECO:0000256" key="3">
    <source>
        <dbReference type="HAMAP-Rule" id="MF_00187"/>
    </source>
</evidence>
<feature type="active site" description="Cysteine persulfide intermediate" evidence="3">
    <location>
        <position position="112"/>
    </location>
</feature>
<comment type="caution">
    <text evidence="4">The sequence shown here is derived from an EMBL/GenBank/DDBJ whole genome shotgun (WGS) entry which is preliminary data.</text>
</comment>
<evidence type="ECO:0000313" key="5">
    <source>
        <dbReference type="Proteomes" id="UP001597295"/>
    </source>
</evidence>
<dbReference type="Proteomes" id="UP001597295">
    <property type="component" value="Unassembled WGS sequence"/>
</dbReference>
<evidence type="ECO:0000256" key="2">
    <source>
        <dbReference type="ARBA" id="ARBA00023150"/>
    </source>
</evidence>
<dbReference type="NCBIfam" id="TIGR00129">
    <property type="entry name" value="fdhD_narQ"/>
    <property type="match status" value="1"/>
</dbReference>
<dbReference type="InterPro" id="IPR003786">
    <property type="entry name" value="FdhD"/>
</dbReference>
<dbReference type="PANTHER" id="PTHR30592:SF1">
    <property type="entry name" value="SULFUR CARRIER PROTEIN FDHD"/>
    <property type="match status" value="1"/>
</dbReference>
<dbReference type="RefSeq" id="WP_379875169.1">
    <property type="nucleotide sequence ID" value="NZ_JBHUIP010000003.1"/>
</dbReference>
<comment type="similarity">
    <text evidence="3">Belongs to the FdhD family.</text>
</comment>
<keyword evidence="2 3" id="KW-0501">Molybdenum cofactor biosynthesis</keyword>
<dbReference type="EMBL" id="JBHUIP010000003">
    <property type="protein sequence ID" value="MFD2262249.1"/>
    <property type="molecule type" value="Genomic_DNA"/>
</dbReference>
<dbReference type="Gene3D" id="3.10.20.10">
    <property type="match status" value="1"/>
</dbReference>
<name>A0ABW5DMU5_9PROT</name>
<comment type="caution">
    <text evidence="3">Lacks conserved residue(s) required for the propagation of feature annotation.</text>
</comment>
<keyword evidence="5" id="KW-1185">Reference proteome</keyword>
<dbReference type="PANTHER" id="PTHR30592">
    <property type="entry name" value="FORMATE DEHYDROGENASE"/>
    <property type="match status" value="1"/>
</dbReference>
<protein>
    <recommendedName>
        <fullName evidence="3">Sulfur carrier protein FdhD</fullName>
    </recommendedName>
</protein>
<evidence type="ECO:0000256" key="1">
    <source>
        <dbReference type="ARBA" id="ARBA00022490"/>
    </source>
</evidence>
<reference evidence="5" key="1">
    <citation type="journal article" date="2019" name="Int. J. Syst. Evol. Microbiol.">
        <title>The Global Catalogue of Microorganisms (GCM) 10K type strain sequencing project: providing services to taxonomists for standard genome sequencing and annotation.</title>
        <authorList>
            <consortium name="The Broad Institute Genomics Platform"/>
            <consortium name="The Broad Institute Genome Sequencing Center for Infectious Disease"/>
            <person name="Wu L."/>
            <person name="Ma J."/>
        </authorList>
    </citation>
    <scope>NUCLEOTIDE SEQUENCE [LARGE SCALE GENOMIC DNA]</scope>
    <source>
        <strain evidence="5">CGMCC 1.19062</strain>
    </source>
</reference>